<reference evidence="3 4" key="1">
    <citation type="journal article" date="2018" name="MBio">
        <title>Comparative Genomics Reveals the Core Gene Toolbox for the Fungus-Insect Symbiosis.</title>
        <authorList>
            <person name="Wang Y."/>
            <person name="Stata M."/>
            <person name="Wang W."/>
            <person name="Stajich J.E."/>
            <person name="White M.M."/>
            <person name="Moncalvo J.M."/>
        </authorList>
    </citation>
    <scope>NUCLEOTIDE SEQUENCE [LARGE SCALE GENOMIC DNA]</scope>
    <source>
        <strain evidence="3 4">AUS-77-4</strain>
    </source>
</reference>
<accession>A0A2T9Y0Q2</accession>
<dbReference type="PROSITE" id="PS00028">
    <property type="entry name" value="ZINC_FINGER_C2H2_1"/>
    <property type="match status" value="1"/>
</dbReference>
<feature type="domain" description="G-patch" evidence="2">
    <location>
        <begin position="62"/>
        <end position="108"/>
    </location>
</feature>
<gene>
    <name evidence="3" type="ORF">BB559_006740</name>
</gene>
<evidence type="ECO:0000259" key="2">
    <source>
        <dbReference type="PROSITE" id="PS50174"/>
    </source>
</evidence>
<evidence type="ECO:0000313" key="3">
    <source>
        <dbReference type="EMBL" id="PVU85929.1"/>
    </source>
</evidence>
<dbReference type="PANTHER" id="PTHR47251">
    <property type="entry name" value="FINGER DOMAIN PROTEIN, PUTATIVE (AFU_ORTHOLOGUE AFUA_3G04180)-RELATED"/>
    <property type="match status" value="1"/>
</dbReference>
<dbReference type="OrthoDB" id="4822at2759"/>
<evidence type="ECO:0000256" key="1">
    <source>
        <dbReference type="SAM" id="MobiDB-lite"/>
    </source>
</evidence>
<evidence type="ECO:0000313" key="4">
    <source>
        <dbReference type="Proteomes" id="UP000245699"/>
    </source>
</evidence>
<dbReference type="SMART" id="SM00443">
    <property type="entry name" value="G_patch"/>
    <property type="match status" value="1"/>
</dbReference>
<dbReference type="AlphaFoldDB" id="A0A2T9Y0Q2"/>
<dbReference type="Proteomes" id="UP000245699">
    <property type="component" value="Unassembled WGS sequence"/>
</dbReference>
<dbReference type="InterPro" id="IPR000467">
    <property type="entry name" value="G_patch_dom"/>
</dbReference>
<proteinExistence type="predicted"/>
<dbReference type="GO" id="GO:0003676">
    <property type="term" value="F:nucleic acid binding"/>
    <property type="evidence" value="ECO:0007669"/>
    <property type="project" value="InterPro"/>
</dbReference>
<protein>
    <recommendedName>
        <fullName evidence="2">G-patch domain-containing protein</fullName>
    </recommendedName>
</protein>
<dbReference type="Pfam" id="PF01585">
    <property type="entry name" value="G-patch"/>
    <property type="match status" value="1"/>
</dbReference>
<keyword evidence="4" id="KW-1185">Reference proteome</keyword>
<dbReference type="InterPro" id="IPR013087">
    <property type="entry name" value="Znf_C2H2_type"/>
</dbReference>
<dbReference type="PROSITE" id="PS50174">
    <property type="entry name" value="G_PATCH"/>
    <property type="match status" value="1"/>
</dbReference>
<dbReference type="PANTHER" id="PTHR47251:SF1">
    <property type="entry name" value="FINGER DOMAIN PROTEIN, PUTATIVE (AFU_ORTHOLOGUE AFUA_3G04180)-RELATED"/>
    <property type="match status" value="1"/>
</dbReference>
<comment type="caution">
    <text evidence="3">The sequence shown here is derived from an EMBL/GenBank/DDBJ whole genome shotgun (WGS) entry which is preliminary data.</text>
</comment>
<feature type="region of interest" description="Disordered" evidence="1">
    <location>
        <begin position="201"/>
        <end position="220"/>
    </location>
</feature>
<feature type="region of interest" description="Disordered" evidence="1">
    <location>
        <begin position="290"/>
        <end position="323"/>
    </location>
</feature>
<dbReference type="EMBL" id="MBFT01001001">
    <property type="protein sequence ID" value="PVU85929.1"/>
    <property type="molecule type" value="Genomic_DNA"/>
</dbReference>
<dbReference type="STRING" id="61424.A0A2T9Y0Q2"/>
<sequence>MDVEPKNTSGSVNSGLDFKTDSKILYDSTCSTDSFSESTTSYNTDEEYEETKTSSTFIPIGKKTLGYVLLRKMGWIEGSGLGINNQGRKEPVPLQKNIGLLGLGKESEYNKVHIESTAQRRALMSEKLLNEAPEELKRRLESVKKLEQTRDEVKRMTKEFYCELCNKQYKRIGEYEGHLSSYDHNHRKRFNQMKDQQKKWNTLKKTKQDSKSRNTTIQDTKNDLKNVERLLPDSKSIKIVSNLGLGWAKHSPFESKRIKIENVETRNVKGNKNEDLDCVNKVTGNGFSADKTNISTSTEDIPNKNGKQAENFNLSVPPTQKNVTKGKLSFSLSKNTLGQRSNPSKARFSFE</sequence>
<name>A0A2T9Y0Q2_9FUNG</name>
<organism evidence="3 4">
    <name type="scientific">Furculomyces boomerangus</name>
    <dbReference type="NCBI Taxonomy" id="61424"/>
    <lineage>
        <taxon>Eukaryota</taxon>
        <taxon>Fungi</taxon>
        <taxon>Fungi incertae sedis</taxon>
        <taxon>Zoopagomycota</taxon>
        <taxon>Kickxellomycotina</taxon>
        <taxon>Harpellomycetes</taxon>
        <taxon>Harpellales</taxon>
        <taxon>Harpellaceae</taxon>
        <taxon>Furculomyces</taxon>
    </lineage>
</organism>